<reference evidence="8 9" key="1">
    <citation type="submission" date="2011-07" db="EMBL/GenBank/DDBJ databases">
        <authorList>
            <person name="Coyne R."/>
            <person name="Brami D."/>
            <person name="Johnson J."/>
            <person name="Hostetler J."/>
            <person name="Hannick L."/>
            <person name="Clark T."/>
            <person name="Cassidy-Hanley D."/>
            <person name="Inman J."/>
        </authorList>
    </citation>
    <scope>NUCLEOTIDE SEQUENCE [LARGE SCALE GENOMIC DNA]</scope>
    <source>
        <strain evidence="8 9">G5</strain>
    </source>
</reference>
<evidence type="ECO:0000313" key="8">
    <source>
        <dbReference type="EMBL" id="EGR31685.1"/>
    </source>
</evidence>
<feature type="transmembrane region" description="Helical" evidence="7">
    <location>
        <begin position="112"/>
        <end position="131"/>
    </location>
</feature>
<dbReference type="Proteomes" id="UP000008983">
    <property type="component" value="Unassembled WGS sequence"/>
</dbReference>
<feature type="transmembrane region" description="Helical" evidence="7">
    <location>
        <begin position="219"/>
        <end position="246"/>
    </location>
</feature>
<dbReference type="InterPro" id="IPR044770">
    <property type="entry name" value="MFS_spinster-like"/>
</dbReference>
<dbReference type="InterPro" id="IPR036259">
    <property type="entry name" value="MFS_trans_sf"/>
</dbReference>
<dbReference type="RefSeq" id="XP_004035171.1">
    <property type="nucleotide sequence ID" value="XM_004035123.1"/>
</dbReference>
<feature type="transmembrane region" description="Helical" evidence="7">
    <location>
        <begin position="81"/>
        <end position="100"/>
    </location>
</feature>
<dbReference type="GO" id="GO:0016020">
    <property type="term" value="C:membrane"/>
    <property type="evidence" value="ECO:0007669"/>
    <property type="project" value="UniProtKB-SubCell"/>
</dbReference>
<evidence type="ECO:0000256" key="6">
    <source>
        <dbReference type="ARBA" id="ARBA00024338"/>
    </source>
</evidence>
<dbReference type="STRING" id="857967.G0QSW8"/>
<evidence type="ECO:0000256" key="2">
    <source>
        <dbReference type="ARBA" id="ARBA00022448"/>
    </source>
</evidence>
<keyword evidence="3 7" id="KW-0812">Transmembrane</keyword>
<dbReference type="SUPFAM" id="SSF103473">
    <property type="entry name" value="MFS general substrate transporter"/>
    <property type="match status" value="1"/>
</dbReference>
<dbReference type="OMA" id="LITQHYG"/>
<gene>
    <name evidence="8" type="ORF">IMG5_104240</name>
</gene>
<keyword evidence="9" id="KW-1185">Reference proteome</keyword>
<name>G0QSW8_ICHMU</name>
<sequence>MVFFFICLSNIFINVDHGIIPAATKQIKEDLKVGDAELGLLGSFVYFGIISAGFFAGVAQVFLLVYFPVWVDLLGGEIKTLWLTILQIGVPLGVFIGYAITASICDTLGWRFSFYIQCIFCGIPLIFFLFLKNEKMEINLSQFQKTETKNINQKHKESNQVIHSQNEQNSNEEQKQQKSITYPQQIEIIDNKQQENQINIYYYSLSFFQLFKKLWKSKLYIISMLTITLLYFVVTVSLTAPTLGVLFGGILTQKLGGYESFNAKKISLFLACISSLVACPVPFFDSFYLAASSIWCLLFFGGAMVPGLTGMMLSSVEAEFRGFANSNSQTFQSLLGYLPAPTLYGLLNSYVSNRAGMIMIIYKKK</sequence>
<evidence type="ECO:0000256" key="5">
    <source>
        <dbReference type="ARBA" id="ARBA00023136"/>
    </source>
</evidence>
<evidence type="ECO:0000256" key="1">
    <source>
        <dbReference type="ARBA" id="ARBA00004141"/>
    </source>
</evidence>
<protein>
    <submittedName>
        <fullName evidence="8">Major facilitator superfamily protein, putative</fullName>
    </submittedName>
</protein>
<evidence type="ECO:0000256" key="3">
    <source>
        <dbReference type="ARBA" id="ARBA00022692"/>
    </source>
</evidence>
<comment type="similarity">
    <text evidence="6">Belongs to the major facilitator superfamily. Spinster (TC 2.A.1.49) family.</text>
</comment>
<feature type="transmembrane region" description="Helical" evidence="7">
    <location>
        <begin position="266"/>
        <end position="284"/>
    </location>
</feature>
<evidence type="ECO:0000256" key="4">
    <source>
        <dbReference type="ARBA" id="ARBA00022989"/>
    </source>
</evidence>
<evidence type="ECO:0000256" key="7">
    <source>
        <dbReference type="SAM" id="Phobius"/>
    </source>
</evidence>
<feature type="transmembrane region" description="Helical" evidence="7">
    <location>
        <begin position="296"/>
        <end position="316"/>
    </location>
</feature>
<keyword evidence="2" id="KW-0813">Transport</keyword>
<dbReference type="PANTHER" id="PTHR23505">
    <property type="entry name" value="SPINSTER"/>
    <property type="match status" value="1"/>
</dbReference>
<dbReference type="OrthoDB" id="6770063at2759"/>
<feature type="transmembrane region" description="Helical" evidence="7">
    <location>
        <begin position="44"/>
        <end position="69"/>
    </location>
</feature>
<evidence type="ECO:0000313" key="9">
    <source>
        <dbReference type="Proteomes" id="UP000008983"/>
    </source>
</evidence>
<dbReference type="AlphaFoldDB" id="G0QSW8"/>
<dbReference type="eggNOG" id="ENOG502QWIG">
    <property type="taxonomic scope" value="Eukaryota"/>
</dbReference>
<dbReference type="InterPro" id="IPR011701">
    <property type="entry name" value="MFS"/>
</dbReference>
<dbReference type="GeneID" id="14907833"/>
<organism evidence="8 9">
    <name type="scientific">Ichthyophthirius multifiliis</name>
    <name type="common">White spot disease agent</name>
    <name type="synonym">Ich</name>
    <dbReference type="NCBI Taxonomy" id="5932"/>
    <lineage>
        <taxon>Eukaryota</taxon>
        <taxon>Sar</taxon>
        <taxon>Alveolata</taxon>
        <taxon>Ciliophora</taxon>
        <taxon>Intramacronucleata</taxon>
        <taxon>Oligohymenophorea</taxon>
        <taxon>Hymenostomatida</taxon>
        <taxon>Ophryoglenina</taxon>
        <taxon>Ichthyophthirius</taxon>
    </lineage>
</organism>
<keyword evidence="5 7" id="KW-0472">Membrane</keyword>
<dbReference type="GO" id="GO:0022857">
    <property type="term" value="F:transmembrane transporter activity"/>
    <property type="evidence" value="ECO:0007669"/>
    <property type="project" value="InterPro"/>
</dbReference>
<accession>G0QSW8</accession>
<keyword evidence="4 7" id="KW-1133">Transmembrane helix</keyword>
<dbReference type="EMBL" id="GL983830">
    <property type="protein sequence ID" value="EGR31685.1"/>
    <property type="molecule type" value="Genomic_DNA"/>
</dbReference>
<comment type="subcellular location">
    <subcellularLocation>
        <location evidence="1">Membrane</location>
        <topology evidence="1">Multi-pass membrane protein</topology>
    </subcellularLocation>
</comment>
<dbReference type="PANTHER" id="PTHR23505:SF9">
    <property type="entry name" value="PROTEIN, PUTATIVE-RELATED"/>
    <property type="match status" value="1"/>
</dbReference>
<dbReference type="Gene3D" id="1.20.1250.20">
    <property type="entry name" value="MFS general substrate transporter like domains"/>
    <property type="match status" value="1"/>
</dbReference>
<proteinExistence type="inferred from homology"/>
<dbReference type="Pfam" id="PF07690">
    <property type="entry name" value="MFS_1"/>
    <property type="match status" value="1"/>
</dbReference>
<dbReference type="InParanoid" id="G0QSW8"/>